<proteinExistence type="predicted"/>
<dbReference type="NCBIfam" id="NF033493">
    <property type="entry name" value="MetS_like_NSS"/>
    <property type="match status" value="1"/>
</dbReference>
<protein>
    <recommendedName>
        <fullName evidence="4">MetS family NSS transporter small subunit</fullName>
    </recommendedName>
</protein>
<organism evidence="2 3">
    <name type="scientific">Desmospora profundinema</name>
    <dbReference type="NCBI Taxonomy" id="1571184"/>
    <lineage>
        <taxon>Bacteria</taxon>
        <taxon>Bacillati</taxon>
        <taxon>Bacillota</taxon>
        <taxon>Bacilli</taxon>
        <taxon>Bacillales</taxon>
        <taxon>Thermoactinomycetaceae</taxon>
        <taxon>Desmospora</taxon>
    </lineage>
</organism>
<comment type="caution">
    <text evidence="2">The sequence shown here is derived from an EMBL/GenBank/DDBJ whole genome shotgun (WGS) entry which is preliminary data.</text>
</comment>
<evidence type="ECO:0000313" key="2">
    <source>
        <dbReference type="EMBL" id="MDR6226227.1"/>
    </source>
</evidence>
<accession>A0ABU1IN77</accession>
<feature type="transmembrane region" description="Helical" evidence="1">
    <location>
        <begin position="6"/>
        <end position="28"/>
    </location>
</feature>
<dbReference type="RefSeq" id="WP_309865835.1">
    <property type="nucleotide sequence ID" value="NZ_JAVDQG010000004.1"/>
</dbReference>
<keyword evidence="1" id="KW-1133">Transmembrane helix</keyword>
<dbReference type="Proteomes" id="UP001185012">
    <property type="component" value="Unassembled WGS sequence"/>
</dbReference>
<sequence>MGTGAWIMFAIGATVLWGGLGYFLWVAYRSKKEAA</sequence>
<keyword evidence="1" id="KW-0472">Membrane</keyword>
<evidence type="ECO:0008006" key="4">
    <source>
        <dbReference type="Google" id="ProtNLM"/>
    </source>
</evidence>
<keyword evidence="3" id="KW-1185">Reference proteome</keyword>
<evidence type="ECO:0000313" key="3">
    <source>
        <dbReference type="Proteomes" id="UP001185012"/>
    </source>
</evidence>
<reference evidence="2 3" key="1">
    <citation type="submission" date="2023-07" db="EMBL/GenBank/DDBJ databases">
        <title>Genomic Encyclopedia of Type Strains, Phase IV (KMG-IV): sequencing the most valuable type-strain genomes for metagenomic binning, comparative biology and taxonomic classification.</title>
        <authorList>
            <person name="Goeker M."/>
        </authorList>
    </citation>
    <scope>NUCLEOTIDE SEQUENCE [LARGE SCALE GENOMIC DNA]</scope>
    <source>
        <strain evidence="2 3">DSM 45903</strain>
    </source>
</reference>
<keyword evidence="1" id="KW-0812">Transmembrane</keyword>
<gene>
    <name evidence="2" type="ORF">JOE21_002233</name>
</gene>
<evidence type="ECO:0000256" key="1">
    <source>
        <dbReference type="SAM" id="Phobius"/>
    </source>
</evidence>
<dbReference type="EMBL" id="JAVDQG010000004">
    <property type="protein sequence ID" value="MDR6226227.1"/>
    <property type="molecule type" value="Genomic_DNA"/>
</dbReference>
<name>A0ABU1IN77_9BACL</name>